<keyword evidence="9" id="KW-1185">Reference proteome</keyword>
<dbReference type="AlphaFoldDB" id="A0A9Q0MWA3"/>
<dbReference type="GO" id="GO:0006457">
    <property type="term" value="P:protein folding"/>
    <property type="evidence" value="ECO:0007669"/>
    <property type="project" value="InterPro"/>
</dbReference>
<accession>A0A9Q0MWA3</accession>
<evidence type="ECO:0000256" key="6">
    <source>
        <dbReference type="SAM" id="MobiDB-lite"/>
    </source>
</evidence>
<evidence type="ECO:0000256" key="2">
    <source>
        <dbReference type="ARBA" id="ARBA00022737"/>
    </source>
</evidence>
<dbReference type="FunFam" id="2.60.260.20:FF:000003">
    <property type="entry name" value="DnaJ subfamily A member 2"/>
    <property type="match status" value="1"/>
</dbReference>
<dbReference type="Proteomes" id="UP001151699">
    <property type="component" value="Chromosome X"/>
</dbReference>
<dbReference type="OrthoDB" id="550424at2759"/>
<evidence type="ECO:0000256" key="4">
    <source>
        <dbReference type="ARBA" id="ARBA00022833"/>
    </source>
</evidence>
<evidence type="ECO:0000313" key="9">
    <source>
        <dbReference type="Proteomes" id="UP001151699"/>
    </source>
</evidence>
<dbReference type="CDD" id="cd10719">
    <property type="entry name" value="DnaJ_zf"/>
    <property type="match status" value="1"/>
</dbReference>
<dbReference type="PANTHER" id="PTHR43888">
    <property type="entry name" value="DNAJ-LIKE-2, ISOFORM A-RELATED"/>
    <property type="match status" value="1"/>
</dbReference>
<dbReference type="InterPro" id="IPR008971">
    <property type="entry name" value="HSP40/DnaJ_pept-bd"/>
</dbReference>
<sequence length="310" mass="35289">MSHGRRERRGKVIEHVLNVTLEELYNGVVRKLALQKVVICDKCEGRGGKKGCVSKCQTCRGTGTETKIHQIFPGMVQQVEQICRHCSGQGETIAAKDRCKQCNGKKTIRDRNVLEVNIEKGMQHGQKIVFSGQGNQEPDIEPGDIVVVLNETKHSVFKRVDLDLVMTMPLILTEALCGFKKIIKTLDNRELMITSLPGEVIKSNDMKCIMGEGMPQHKNPFEKGRLIIQFEVIFPTYISPEIVPKLETCLPARPRIDVAMDAEECILEDYNPSQDNRQRRSQQVYEEDDDEYHQGPRIQQCHHRTSMLIH</sequence>
<organism evidence="8 9">
    <name type="scientific">Pseudolycoriella hygida</name>
    <dbReference type="NCBI Taxonomy" id="35572"/>
    <lineage>
        <taxon>Eukaryota</taxon>
        <taxon>Metazoa</taxon>
        <taxon>Ecdysozoa</taxon>
        <taxon>Arthropoda</taxon>
        <taxon>Hexapoda</taxon>
        <taxon>Insecta</taxon>
        <taxon>Pterygota</taxon>
        <taxon>Neoptera</taxon>
        <taxon>Endopterygota</taxon>
        <taxon>Diptera</taxon>
        <taxon>Nematocera</taxon>
        <taxon>Sciaroidea</taxon>
        <taxon>Sciaridae</taxon>
        <taxon>Pseudolycoriella</taxon>
    </lineage>
</organism>
<dbReference type="Gene3D" id="2.10.230.10">
    <property type="entry name" value="Heat shock protein DnaJ, cysteine-rich domain"/>
    <property type="match status" value="1"/>
</dbReference>
<comment type="caution">
    <text evidence="8">The sequence shown here is derived from an EMBL/GenBank/DDBJ whole genome shotgun (WGS) entry which is preliminary data.</text>
</comment>
<dbReference type="EMBL" id="WJQU01000003">
    <property type="protein sequence ID" value="KAJ6637767.1"/>
    <property type="molecule type" value="Genomic_DNA"/>
</dbReference>
<dbReference type="FunFam" id="2.10.230.10:FF:000001">
    <property type="entry name" value="DnaJ subfamily A member 2"/>
    <property type="match status" value="1"/>
</dbReference>
<feature type="region of interest" description="Disordered" evidence="6">
    <location>
        <begin position="270"/>
        <end position="297"/>
    </location>
</feature>
<evidence type="ECO:0000256" key="1">
    <source>
        <dbReference type="ARBA" id="ARBA00022723"/>
    </source>
</evidence>
<keyword evidence="3 5" id="KW-0863">Zinc-finger</keyword>
<dbReference type="CDD" id="cd10747">
    <property type="entry name" value="DnaJ_C"/>
    <property type="match status" value="1"/>
</dbReference>
<evidence type="ECO:0000256" key="5">
    <source>
        <dbReference type="PROSITE-ProRule" id="PRU00546"/>
    </source>
</evidence>
<name>A0A9Q0MWA3_9DIPT</name>
<keyword evidence="1 5" id="KW-0479">Metal-binding</keyword>
<dbReference type="SUPFAM" id="SSF49493">
    <property type="entry name" value="HSP40/DnaJ peptide-binding domain"/>
    <property type="match status" value="2"/>
</dbReference>
<dbReference type="SUPFAM" id="SSF57938">
    <property type="entry name" value="DnaJ/Hsp40 cysteine-rich domain"/>
    <property type="match status" value="1"/>
</dbReference>
<dbReference type="InterPro" id="IPR044713">
    <property type="entry name" value="DNJA1/2-like"/>
</dbReference>
<evidence type="ECO:0000256" key="3">
    <source>
        <dbReference type="ARBA" id="ARBA00022771"/>
    </source>
</evidence>
<dbReference type="InterPro" id="IPR036410">
    <property type="entry name" value="HSP_DnaJ_Cys-rich_dom_sf"/>
</dbReference>
<dbReference type="GO" id="GO:0008270">
    <property type="term" value="F:zinc ion binding"/>
    <property type="evidence" value="ECO:0007669"/>
    <property type="project" value="UniProtKB-KW"/>
</dbReference>
<keyword evidence="4 5" id="KW-0862">Zinc</keyword>
<dbReference type="GO" id="GO:0051082">
    <property type="term" value="F:unfolded protein binding"/>
    <property type="evidence" value="ECO:0007669"/>
    <property type="project" value="InterPro"/>
</dbReference>
<evidence type="ECO:0000313" key="8">
    <source>
        <dbReference type="EMBL" id="KAJ6637767.1"/>
    </source>
</evidence>
<proteinExistence type="predicted"/>
<feature type="domain" description="CR-type" evidence="7">
    <location>
        <begin position="27"/>
        <end position="111"/>
    </location>
</feature>
<dbReference type="Pfam" id="PF00684">
    <property type="entry name" value="DnaJ_CXXCXGXG"/>
    <property type="match status" value="1"/>
</dbReference>
<gene>
    <name evidence="8" type="primary">DNAJA1</name>
    <name evidence="8" type="ORF">Bhyg_10498</name>
</gene>
<evidence type="ECO:0000259" key="7">
    <source>
        <dbReference type="PROSITE" id="PS51188"/>
    </source>
</evidence>
<dbReference type="PROSITE" id="PS51188">
    <property type="entry name" value="ZF_CR"/>
    <property type="match status" value="1"/>
</dbReference>
<dbReference type="GO" id="GO:0030544">
    <property type="term" value="F:Hsp70 protein binding"/>
    <property type="evidence" value="ECO:0007669"/>
    <property type="project" value="InterPro"/>
</dbReference>
<dbReference type="Gene3D" id="2.60.260.20">
    <property type="entry name" value="Urease metallochaperone UreE, N-terminal domain"/>
    <property type="match status" value="2"/>
</dbReference>
<dbReference type="InterPro" id="IPR002939">
    <property type="entry name" value="DnaJ_C"/>
</dbReference>
<feature type="zinc finger region" description="CR-type" evidence="5">
    <location>
        <begin position="27"/>
        <end position="111"/>
    </location>
</feature>
<reference evidence="8" key="1">
    <citation type="submission" date="2022-07" db="EMBL/GenBank/DDBJ databases">
        <authorList>
            <person name="Trinca V."/>
            <person name="Uliana J.V.C."/>
            <person name="Torres T.T."/>
            <person name="Ward R.J."/>
            <person name="Monesi N."/>
        </authorList>
    </citation>
    <scope>NUCLEOTIDE SEQUENCE</scope>
    <source>
        <strain evidence="8">HSMRA1968</strain>
        <tissue evidence="8">Whole embryos</tissue>
    </source>
</reference>
<dbReference type="Pfam" id="PF01556">
    <property type="entry name" value="DnaJ_C"/>
    <property type="match status" value="1"/>
</dbReference>
<protein>
    <submittedName>
        <fullName evidence="8">DnaJ like subfamily A member 1</fullName>
    </submittedName>
</protein>
<keyword evidence="2" id="KW-0677">Repeat</keyword>
<dbReference type="InterPro" id="IPR001305">
    <property type="entry name" value="HSP_DnaJ_Cys-rich_dom"/>
</dbReference>